<evidence type="ECO:0000256" key="1">
    <source>
        <dbReference type="ARBA" id="ARBA00022527"/>
    </source>
</evidence>
<dbReference type="STRING" id="102285.A0A0R3TGH1"/>
<protein>
    <submittedName>
        <fullName evidence="9">Protein kinase domain-containing protein</fullName>
    </submittedName>
</protein>
<evidence type="ECO:0000256" key="5">
    <source>
        <dbReference type="ARBA" id="ARBA00022840"/>
    </source>
</evidence>
<dbReference type="PANTHER" id="PTHR24342">
    <property type="entry name" value="SERINE/THREONINE-PROTEIN KINASE 17"/>
    <property type="match status" value="1"/>
</dbReference>
<dbReference type="GO" id="GO:0005634">
    <property type="term" value="C:nucleus"/>
    <property type="evidence" value="ECO:0007669"/>
    <property type="project" value="TreeGrafter"/>
</dbReference>
<keyword evidence="2" id="KW-0808">Transferase</keyword>
<dbReference type="OrthoDB" id="504170at2759"/>
<dbReference type="Pfam" id="PF00069">
    <property type="entry name" value="Pkinase"/>
    <property type="match status" value="1"/>
</dbReference>
<accession>A0A0R3TGH1</accession>
<keyword evidence="1" id="KW-0723">Serine/threonine-protein kinase</keyword>
<reference evidence="9" key="1">
    <citation type="submission" date="2017-02" db="UniProtKB">
        <authorList>
            <consortium name="WormBaseParasite"/>
        </authorList>
    </citation>
    <scope>IDENTIFICATION</scope>
</reference>
<evidence type="ECO:0000313" key="9">
    <source>
        <dbReference type="WBParaSite" id="HNAJ_0000616201-mRNA-1"/>
    </source>
</evidence>
<keyword evidence="5" id="KW-0067">ATP-binding</keyword>
<dbReference type="Proteomes" id="UP000278807">
    <property type="component" value="Unassembled WGS sequence"/>
</dbReference>
<dbReference type="InterPro" id="IPR000719">
    <property type="entry name" value="Prot_kinase_dom"/>
</dbReference>
<dbReference type="PROSITE" id="PS50011">
    <property type="entry name" value="PROTEIN_KINASE_DOM"/>
    <property type="match status" value="1"/>
</dbReference>
<evidence type="ECO:0000256" key="2">
    <source>
        <dbReference type="ARBA" id="ARBA00022679"/>
    </source>
</evidence>
<dbReference type="GO" id="GO:0043065">
    <property type="term" value="P:positive regulation of apoptotic process"/>
    <property type="evidence" value="ECO:0007669"/>
    <property type="project" value="TreeGrafter"/>
</dbReference>
<proteinExistence type="predicted"/>
<dbReference type="AlphaFoldDB" id="A0A0R3TGH1"/>
<sequence length="146" mass="16661">MLLGLQHIQACSILHLDLKPENIMMVAPTGYQLKIIDFGLAYFYDPKRPRRQMAGTYTYSAPETINYEMQSFATDIWSVAVIGYELLSGITPFECPPPETPDKELTMPEITTNIINCRYNFDDDGICDASEKAKDFIRMILKKNPK</sequence>
<dbReference type="PANTHER" id="PTHR24342:SF20">
    <property type="entry name" value="MYOSIN LIGHT CHAIN KINASE, SMOOTH MUSCLE"/>
    <property type="match status" value="1"/>
</dbReference>
<dbReference type="GO" id="GO:0035556">
    <property type="term" value="P:intracellular signal transduction"/>
    <property type="evidence" value="ECO:0007669"/>
    <property type="project" value="TreeGrafter"/>
</dbReference>
<name>A0A0R3TGH1_RODNA</name>
<keyword evidence="8" id="KW-1185">Reference proteome</keyword>
<reference evidence="7 8" key="2">
    <citation type="submission" date="2018-11" db="EMBL/GenBank/DDBJ databases">
        <authorList>
            <consortium name="Pathogen Informatics"/>
        </authorList>
    </citation>
    <scope>NUCLEOTIDE SEQUENCE [LARGE SCALE GENOMIC DNA]</scope>
</reference>
<feature type="domain" description="Protein kinase" evidence="6">
    <location>
        <begin position="1"/>
        <end position="146"/>
    </location>
</feature>
<evidence type="ECO:0000256" key="4">
    <source>
        <dbReference type="ARBA" id="ARBA00022777"/>
    </source>
</evidence>
<dbReference type="Gene3D" id="1.10.510.10">
    <property type="entry name" value="Transferase(Phosphotransferase) domain 1"/>
    <property type="match status" value="1"/>
</dbReference>
<organism evidence="9">
    <name type="scientific">Rodentolepis nana</name>
    <name type="common">Dwarf tapeworm</name>
    <name type="synonym">Hymenolepis nana</name>
    <dbReference type="NCBI Taxonomy" id="102285"/>
    <lineage>
        <taxon>Eukaryota</taxon>
        <taxon>Metazoa</taxon>
        <taxon>Spiralia</taxon>
        <taxon>Lophotrochozoa</taxon>
        <taxon>Platyhelminthes</taxon>
        <taxon>Cestoda</taxon>
        <taxon>Eucestoda</taxon>
        <taxon>Cyclophyllidea</taxon>
        <taxon>Hymenolepididae</taxon>
        <taxon>Rodentolepis</taxon>
    </lineage>
</organism>
<dbReference type="InterPro" id="IPR008271">
    <property type="entry name" value="Ser/Thr_kinase_AS"/>
</dbReference>
<keyword evidence="4" id="KW-0418">Kinase</keyword>
<dbReference type="EMBL" id="UZAE01006175">
    <property type="protein sequence ID" value="VDO02018.1"/>
    <property type="molecule type" value="Genomic_DNA"/>
</dbReference>
<evidence type="ECO:0000313" key="7">
    <source>
        <dbReference type="EMBL" id="VDO02018.1"/>
    </source>
</evidence>
<dbReference type="PROSITE" id="PS00108">
    <property type="entry name" value="PROTEIN_KINASE_ST"/>
    <property type="match status" value="1"/>
</dbReference>
<evidence type="ECO:0000256" key="3">
    <source>
        <dbReference type="ARBA" id="ARBA00022741"/>
    </source>
</evidence>
<evidence type="ECO:0000313" key="8">
    <source>
        <dbReference type="Proteomes" id="UP000278807"/>
    </source>
</evidence>
<dbReference type="InterPro" id="IPR011009">
    <property type="entry name" value="Kinase-like_dom_sf"/>
</dbReference>
<dbReference type="SUPFAM" id="SSF56112">
    <property type="entry name" value="Protein kinase-like (PK-like)"/>
    <property type="match status" value="1"/>
</dbReference>
<gene>
    <name evidence="7" type="ORF">HNAJ_LOCUS6158</name>
</gene>
<dbReference type="GO" id="GO:0004674">
    <property type="term" value="F:protein serine/threonine kinase activity"/>
    <property type="evidence" value="ECO:0007669"/>
    <property type="project" value="UniProtKB-KW"/>
</dbReference>
<dbReference type="GO" id="GO:0005524">
    <property type="term" value="F:ATP binding"/>
    <property type="evidence" value="ECO:0007669"/>
    <property type="project" value="UniProtKB-KW"/>
</dbReference>
<dbReference type="WBParaSite" id="HNAJ_0000616201-mRNA-1">
    <property type="protein sequence ID" value="HNAJ_0000616201-mRNA-1"/>
    <property type="gene ID" value="HNAJ_0000616201"/>
</dbReference>
<dbReference type="SMART" id="SM00220">
    <property type="entry name" value="S_TKc"/>
    <property type="match status" value="1"/>
</dbReference>
<evidence type="ECO:0000259" key="6">
    <source>
        <dbReference type="PROSITE" id="PS50011"/>
    </source>
</evidence>
<keyword evidence="3" id="KW-0547">Nucleotide-binding</keyword>